<name>A0A146K600_9EUKA</name>
<organism evidence="1">
    <name type="scientific">Trepomonas sp. PC1</name>
    <dbReference type="NCBI Taxonomy" id="1076344"/>
    <lineage>
        <taxon>Eukaryota</taxon>
        <taxon>Metamonada</taxon>
        <taxon>Diplomonadida</taxon>
        <taxon>Hexamitidae</taxon>
        <taxon>Hexamitinae</taxon>
        <taxon>Trepomonas</taxon>
    </lineage>
</organism>
<protein>
    <submittedName>
        <fullName evidence="1">Uncharacterized protein</fullName>
    </submittedName>
</protein>
<dbReference type="EMBL" id="GDID01005605">
    <property type="protein sequence ID" value="JAP91001.1"/>
    <property type="molecule type" value="Transcribed_RNA"/>
</dbReference>
<accession>A0A146K600</accession>
<dbReference type="AlphaFoldDB" id="A0A146K600"/>
<sequence length="395" mass="45094">ETLKKSSTAYEQSQMETIKLQIEAMKQNQLTQSQQLQLQEQQQVPQQKRGVFPKVSPSPTLYAYGKAVACKQKNCKNADLLFAKSINAPTSQQSQPSTKKQTVYNAQFEPNTSYIYTPKNDQHQIVSQQKAVLGQTAYIPSLQATAESLYRTNFLKTQTQHDESGQKATAFLEPLTAAYVVDDGDQQFAKSQTGKLVSQDMINGLIVKKLHREETEFDPKERYINAFKKAHAQDSGSLRPHCGGGVFTRKIVEEDWKEIPKEIKQLGKDTRTTMRTFHVQQSQEAYEVSKKDRDTSKLAWLKETQKQNPAAGISGDFRTTKQVDQDYMIEINNEMEQASREATNKEAIEACIKIYGTNREEAEKFVENSSELQKRQLMYLVREGERRAIMKMHDI</sequence>
<evidence type="ECO:0000313" key="1">
    <source>
        <dbReference type="EMBL" id="JAP91001.1"/>
    </source>
</evidence>
<proteinExistence type="predicted"/>
<gene>
    <name evidence="1" type="ORF">TPC1_17516</name>
</gene>
<feature type="non-terminal residue" evidence="1">
    <location>
        <position position="1"/>
    </location>
</feature>
<reference evidence="1" key="1">
    <citation type="submission" date="2015-07" db="EMBL/GenBank/DDBJ databases">
        <title>Adaptation to a free-living lifestyle via gene acquisitions in the diplomonad Trepomonas sp. PC1.</title>
        <authorList>
            <person name="Xu F."/>
            <person name="Jerlstrom-Hultqvist J."/>
            <person name="Kolisko M."/>
            <person name="Simpson A.G.B."/>
            <person name="Roger A.J."/>
            <person name="Svard S.G."/>
            <person name="Andersson J.O."/>
        </authorList>
    </citation>
    <scope>NUCLEOTIDE SEQUENCE</scope>
    <source>
        <strain evidence="1">PC1</strain>
    </source>
</reference>